<organism evidence="3 4">
    <name type="scientific">Methylomonas albis</name>
    <dbReference type="NCBI Taxonomy" id="1854563"/>
    <lineage>
        <taxon>Bacteria</taxon>
        <taxon>Pseudomonadati</taxon>
        <taxon>Pseudomonadota</taxon>
        <taxon>Gammaproteobacteria</taxon>
        <taxon>Methylococcales</taxon>
        <taxon>Methylococcaceae</taxon>
        <taxon>Methylomonas</taxon>
    </lineage>
</organism>
<keyword evidence="4" id="KW-1185">Reference proteome</keyword>
<keyword evidence="1" id="KW-0560">Oxidoreductase</keyword>
<sequence length="353" mass="39968">MTVQIDVLLIGQGLAGSLLAWELMQRQLRILVVDDGAENASQVAAGLINPVTGQRLVKQGGIETLLPAAVHAYQQLGMQFRQTFYMQIPMLKILRTANELSMAERRLAQPDYRDYLVGLAPAPTGINAPYGVLQQRQTGYLRTEALLSQLRDFLSNKNCYRHNSLQYNDISLEPALQWRGIYPRHIVFCEGYQAIANPWFRYLPFQLAKGEILGCESRQDIPQHILNYGHWLIPLEASRFKTGATFDTRQLDTLPTRQAQTALLESLRSVCPLQQAPDIYQHRAGIRPATLDKQPFIGTHPRYPQLHIFNGFGAKGSVAIPWYAARFADYLQQQAGLPPVCDIRRYDETYFPA</sequence>
<dbReference type="Pfam" id="PF01266">
    <property type="entry name" value="DAO"/>
    <property type="match status" value="1"/>
</dbReference>
<reference evidence="3 4" key="1">
    <citation type="submission" date="2020-09" db="EMBL/GenBank/DDBJ databases">
        <title>Methylomonas albis sp. nov. and Methylomonas fluvii sp. nov.: Two cold-adapted methanotrophs from the River Elbe and an amended description of Methylovulum psychrotolerans strain Eb1.</title>
        <authorList>
            <person name="Bussmann I.K."/>
            <person name="Klings K.-W."/>
            <person name="Warnstedt J."/>
            <person name="Hoppert M."/>
            <person name="Saborowski A."/>
            <person name="Horn F."/>
            <person name="Liebner S."/>
        </authorList>
    </citation>
    <scope>NUCLEOTIDE SEQUENCE [LARGE SCALE GENOMIC DNA]</scope>
    <source>
        <strain evidence="3 4">EbA</strain>
    </source>
</reference>
<name>A0ABR9CYI0_9GAMM</name>
<dbReference type="Gene3D" id="3.50.50.60">
    <property type="entry name" value="FAD/NAD(P)-binding domain"/>
    <property type="match status" value="1"/>
</dbReference>
<evidence type="ECO:0000313" key="4">
    <source>
        <dbReference type="Proteomes" id="UP000652176"/>
    </source>
</evidence>
<feature type="domain" description="FAD dependent oxidoreductase" evidence="2">
    <location>
        <begin position="6"/>
        <end position="329"/>
    </location>
</feature>
<dbReference type="EMBL" id="JACXSS010000001">
    <property type="protein sequence ID" value="MBD9355750.1"/>
    <property type="molecule type" value="Genomic_DNA"/>
</dbReference>
<dbReference type="SUPFAM" id="SSF51971">
    <property type="entry name" value="Nucleotide-binding domain"/>
    <property type="match status" value="1"/>
</dbReference>
<evidence type="ECO:0000256" key="1">
    <source>
        <dbReference type="ARBA" id="ARBA00023002"/>
    </source>
</evidence>
<dbReference type="SUPFAM" id="SSF54373">
    <property type="entry name" value="FAD-linked reductases, C-terminal domain"/>
    <property type="match status" value="1"/>
</dbReference>
<dbReference type="Gene3D" id="3.30.9.10">
    <property type="entry name" value="D-Amino Acid Oxidase, subunit A, domain 2"/>
    <property type="match status" value="1"/>
</dbReference>
<dbReference type="InterPro" id="IPR006076">
    <property type="entry name" value="FAD-dep_OxRdtase"/>
</dbReference>
<proteinExistence type="predicted"/>
<evidence type="ECO:0000259" key="2">
    <source>
        <dbReference type="Pfam" id="PF01266"/>
    </source>
</evidence>
<protein>
    <submittedName>
        <fullName evidence="3">FAD-dependent oxidoreductase</fullName>
    </submittedName>
</protein>
<dbReference type="InterPro" id="IPR036188">
    <property type="entry name" value="FAD/NAD-bd_sf"/>
</dbReference>
<gene>
    <name evidence="3" type="ORF">IE877_07620</name>
</gene>
<accession>A0ABR9CYI0</accession>
<evidence type="ECO:0000313" key="3">
    <source>
        <dbReference type="EMBL" id="MBD9355750.1"/>
    </source>
</evidence>
<dbReference type="Proteomes" id="UP000652176">
    <property type="component" value="Unassembled WGS sequence"/>
</dbReference>
<dbReference type="PANTHER" id="PTHR13847">
    <property type="entry name" value="SARCOSINE DEHYDROGENASE-RELATED"/>
    <property type="match status" value="1"/>
</dbReference>
<dbReference type="PANTHER" id="PTHR13847:SF289">
    <property type="entry name" value="GLYCINE OXIDASE"/>
    <property type="match status" value="1"/>
</dbReference>
<comment type="caution">
    <text evidence="3">The sequence shown here is derived from an EMBL/GenBank/DDBJ whole genome shotgun (WGS) entry which is preliminary data.</text>
</comment>